<evidence type="ECO:0000313" key="2">
    <source>
        <dbReference type="EMBL" id="HFW31683.1"/>
    </source>
</evidence>
<dbReference type="InterPro" id="IPR002798">
    <property type="entry name" value="SpoIIM-like"/>
</dbReference>
<organism evidence="3">
    <name type="scientific">Archaeoglobus fulgidus</name>
    <dbReference type="NCBI Taxonomy" id="2234"/>
    <lineage>
        <taxon>Archaea</taxon>
        <taxon>Methanobacteriati</taxon>
        <taxon>Methanobacteriota</taxon>
        <taxon>Archaeoglobi</taxon>
        <taxon>Archaeoglobales</taxon>
        <taxon>Archaeoglobaceae</taxon>
        <taxon>Archaeoglobus</taxon>
    </lineage>
</organism>
<reference evidence="3" key="1">
    <citation type="journal article" date="2020" name="mSystems">
        <title>Genome- and Community-Level Interaction Insights into Carbon Utilization and Element Cycling Functions of Hydrothermarchaeota in Hydrothermal Sediment.</title>
        <authorList>
            <person name="Zhou Z."/>
            <person name="Liu Y."/>
            <person name="Xu W."/>
            <person name="Pan J."/>
            <person name="Luo Z.H."/>
            <person name="Li M."/>
        </authorList>
    </citation>
    <scope>NUCLEOTIDE SEQUENCE [LARGE SCALE GENOMIC DNA]</scope>
    <source>
        <strain evidence="3">SpSt-38</strain>
        <strain evidence="2">SpSt-87</strain>
    </source>
</reference>
<dbReference type="EMBL" id="DTLB01000008">
    <property type="protein sequence ID" value="HFW31683.1"/>
    <property type="molecule type" value="Genomic_DNA"/>
</dbReference>
<proteinExistence type="predicted"/>
<feature type="transmembrane region" description="Helical" evidence="1">
    <location>
        <begin position="42"/>
        <end position="62"/>
    </location>
</feature>
<comment type="caution">
    <text evidence="3">The sequence shown here is derived from an EMBL/GenBank/DDBJ whole genome shotgun (WGS) entry which is preliminary data.</text>
</comment>
<evidence type="ECO:0000256" key="1">
    <source>
        <dbReference type="SAM" id="Phobius"/>
    </source>
</evidence>
<name>A0A7C3VBQ3_ARCFL</name>
<feature type="transmembrane region" description="Helical" evidence="1">
    <location>
        <begin position="159"/>
        <end position="182"/>
    </location>
</feature>
<accession>A0A7C3VBQ3</accession>
<dbReference type="Pfam" id="PF01944">
    <property type="entry name" value="SpoIIM"/>
    <property type="match status" value="1"/>
</dbReference>
<feature type="transmembrane region" description="Helical" evidence="1">
    <location>
        <begin position="7"/>
        <end position="30"/>
    </location>
</feature>
<evidence type="ECO:0008006" key="4">
    <source>
        <dbReference type="Google" id="ProtNLM"/>
    </source>
</evidence>
<keyword evidence="1" id="KW-1133">Transmembrane helix</keyword>
<dbReference type="PANTHER" id="PTHR35337">
    <property type="entry name" value="SLR1478 PROTEIN"/>
    <property type="match status" value="1"/>
</dbReference>
<evidence type="ECO:0000313" key="3">
    <source>
        <dbReference type="EMBL" id="HGF87460.1"/>
    </source>
</evidence>
<dbReference type="PANTHER" id="PTHR35337:SF1">
    <property type="entry name" value="SLR1478 PROTEIN"/>
    <property type="match status" value="1"/>
</dbReference>
<feature type="transmembrane region" description="Helical" evidence="1">
    <location>
        <begin position="117"/>
        <end position="139"/>
    </location>
</feature>
<keyword evidence="1" id="KW-0472">Membrane</keyword>
<sequence>MKEERNLIITLSMALSVLFIASVFAGYAGGEKYLVEEELRKFFEYFGGFFDNPVILAIIIFANNAGKSLIAMLGGFFFGILPVMFVMLNGYIVGVVISWREPEWGFWKVILTLIPHGIIEIPAIIIACAYGVWLGYRFYLALFRGEEFRIYILRSIRAYIRLVLPLLLVAAFVEAFITPLVAGLA</sequence>
<keyword evidence="1" id="KW-0812">Transmembrane</keyword>
<dbReference type="AlphaFoldDB" id="A0A7C3VBQ3"/>
<dbReference type="EMBL" id="DSQD01000101">
    <property type="protein sequence ID" value="HGF87460.1"/>
    <property type="molecule type" value="Genomic_DNA"/>
</dbReference>
<feature type="transmembrane region" description="Helical" evidence="1">
    <location>
        <begin position="69"/>
        <end position="97"/>
    </location>
</feature>
<gene>
    <name evidence="3" type="ORF">ENR21_03400</name>
    <name evidence="2" type="ORF">ENW66_01830</name>
</gene>
<protein>
    <recommendedName>
        <fullName evidence="4">Stage II sporulation protein M</fullName>
    </recommendedName>
</protein>